<reference evidence="6" key="2">
    <citation type="journal article" date="2024" name="Plant">
        <title>Genomic evolution and insights into agronomic trait innovations of Sesamum species.</title>
        <authorList>
            <person name="Miao H."/>
            <person name="Wang L."/>
            <person name="Qu L."/>
            <person name="Liu H."/>
            <person name="Sun Y."/>
            <person name="Le M."/>
            <person name="Wang Q."/>
            <person name="Wei S."/>
            <person name="Zheng Y."/>
            <person name="Lin W."/>
            <person name="Duan Y."/>
            <person name="Cao H."/>
            <person name="Xiong S."/>
            <person name="Wang X."/>
            <person name="Wei L."/>
            <person name="Li C."/>
            <person name="Ma Q."/>
            <person name="Ju M."/>
            <person name="Zhao R."/>
            <person name="Li G."/>
            <person name="Mu C."/>
            <person name="Tian Q."/>
            <person name="Mei H."/>
            <person name="Zhang T."/>
            <person name="Gao T."/>
            <person name="Zhang H."/>
        </authorList>
    </citation>
    <scope>NUCLEOTIDE SEQUENCE</scope>
    <source>
        <strain evidence="6">K16</strain>
    </source>
</reference>
<dbReference type="PANTHER" id="PTHR47951:SF7">
    <property type="entry name" value="FLAVONOID 3',5'-HYDROXYLASE-LIKE ISOFORM X1"/>
    <property type="match status" value="1"/>
</dbReference>
<dbReference type="Proteomes" id="UP001289374">
    <property type="component" value="Unassembled WGS sequence"/>
</dbReference>
<evidence type="ECO:0000256" key="5">
    <source>
        <dbReference type="SAM" id="MobiDB-lite"/>
    </source>
</evidence>
<dbReference type="Pfam" id="PF00067">
    <property type="entry name" value="p450"/>
    <property type="match status" value="1"/>
</dbReference>
<sequence>MAWIQRDPSIWDSPLEFKPERFLRDNQKCDFSGNSFHYLPFGSGRRICAGLPLAERMLMYLLASLLHSFEWKLDSEIIDMSYTFGAFLRKSTPLLAIPTPSDVKAAIKYGKDNLSLDTVINGTVGYDDSLDPKLVQFPFMGPGPRENVEIMYCGYDDILDPKLGQFPFMGLDPRGNVENMCSPMNKRETHPTGPSVHSIGRLNPILVT</sequence>
<organism evidence="6 7">
    <name type="scientific">Sesamum angolense</name>
    <dbReference type="NCBI Taxonomy" id="2727404"/>
    <lineage>
        <taxon>Eukaryota</taxon>
        <taxon>Viridiplantae</taxon>
        <taxon>Streptophyta</taxon>
        <taxon>Embryophyta</taxon>
        <taxon>Tracheophyta</taxon>
        <taxon>Spermatophyta</taxon>
        <taxon>Magnoliopsida</taxon>
        <taxon>eudicotyledons</taxon>
        <taxon>Gunneridae</taxon>
        <taxon>Pentapetalae</taxon>
        <taxon>asterids</taxon>
        <taxon>lamiids</taxon>
        <taxon>Lamiales</taxon>
        <taxon>Pedaliaceae</taxon>
        <taxon>Sesamum</taxon>
    </lineage>
</organism>
<dbReference type="PROSITE" id="PS00086">
    <property type="entry name" value="CYTOCHROME_P450"/>
    <property type="match status" value="1"/>
</dbReference>
<keyword evidence="4" id="KW-0503">Monooxygenase</keyword>
<dbReference type="GO" id="GO:0005506">
    <property type="term" value="F:iron ion binding"/>
    <property type="evidence" value="ECO:0007669"/>
    <property type="project" value="InterPro"/>
</dbReference>
<name>A0AAE1WW25_9LAMI</name>
<proteinExistence type="inferred from homology"/>
<evidence type="ECO:0000256" key="4">
    <source>
        <dbReference type="RuleBase" id="RU000461"/>
    </source>
</evidence>
<evidence type="ECO:0000313" key="6">
    <source>
        <dbReference type="EMBL" id="KAK4400333.1"/>
    </source>
</evidence>
<reference evidence="6" key="1">
    <citation type="submission" date="2020-06" db="EMBL/GenBank/DDBJ databases">
        <authorList>
            <person name="Li T."/>
            <person name="Hu X."/>
            <person name="Zhang T."/>
            <person name="Song X."/>
            <person name="Zhang H."/>
            <person name="Dai N."/>
            <person name="Sheng W."/>
            <person name="Hou X."/>
            <person name="Wei L."/>
        </authorList>
    </citation>
    <scope>NUCLEOTIDE SEQUENCE</scope>
    <source>
        <strain evidence="6">K16</strain>
        <tissue evidence="6">Leaf</tissue>
    </source>
</reference>
<comment type="similarity">
    <text evidence="4">Belongs to the cytochrome P450 family.</text>
</comment>
<protein>
    <submittedName>
        <fullName evidence="6">Flavonoid 3',5'-hydroxylase</fullName>
    </submittedName>
</protein>
<dbReference type="GO" id="GO:0016705">
    <property type="term" value="F:oxidoreductase activity, acting on paired donors, with incorporation or reduction of molecular oxygen"/>
    <property type="evidence" value="ECO:0007669"/>
    <property type="project" value="InterPro"/>
</dbReference>
<dbReference type="GO" id="GO:0004497">
    <property type="term" value="F:monooxygenase activity"/>
    <property type="evidence" value="ECO:0007669"/>
    <property type="project" value="UniProtKB-KW"/>
</dbReference>
<accession>A0AAE1WW25</accession>
<feature type="region of interest" description="Disordered" evidence="5">
    <location>
        <begin position="186"/>
        <end position="208"/>
    </location>
</feature>
<gene>
    <name evidence="6" type="ORF">Sango_1139400</name>
</gene>
<evidence type="ECO:0000256" key="3">
    <source>
        <dbReference type="PIRSR" id="PIRSR602403-1"/>
    </source>
</evidence>
<evidence type="ECO:0000256" key="1">
    <source>
        <dbReference type="ARBA" id="ARBA00022723"/>
    </source>
</evidence>
<dbReference type="SUPFAM" id="SSF48264">
    <property type="entry name" value="Cytochrome P450"/>
    <property type="match status" value="1"/>
</dbReference>
<keyword evidence="7" id="KW-1185">Reference proteome</keyword>
<dbReference type="InterPro" id="IPR001128">
    <property type="entry name" value="Cyt_P450"/>
</dbReference>
<keyword evidence="2 3" id="KW-0408">Iron</keyword>
<dbReference type="InterPro" id="IPR002403">
    <property type="entry name" value="Cyt_P450_E_grp-IV"/>
</dbReference>
<comment type="caution">
    <text evidence="6">The sequence shown here is derived from an EMBL/GenBank/DDBJ whole genome shotgun (WGS) entry which is preliminary data.</text>
</comment>
<dbReference type="Gene3D" id="1.10.630.10">
    <property type="entry name" value="Cytochrome P450"/>
    <property type="match status" value="1"/>
</dbReference>
<comment type="cofactor">
    <cofactor evidence="3">
        <name>heme</name>
        <dbReference type="ChEBI" id="CHEBI:30413"/>
    </cofactor>
</comment>
<dbReference type="PRINTS" id="PR00465">
    <property type="entry name" value="EP450IV"/>
</dbReference>
<dbReference type="InterPro" id="IPR017972">
    <property type="entry name" value="Cyt_P450_CS"/>
</dbReference>
<keyword evidence="4" id="KW-0560">Oxidoreductase</keyword>
<dbReference type="GO" id="GO:0020037">
    <property type="term" value="F:heme binding"/>
    <property type="evidence" value="ECO:0007669"/>
    <property type="project" value="InterPro"/>
</dbReference>
<evidence type="ECO:0000313" key="7">
    <source>
        <dbReference type="Proteomes" id="UP001289374"/>
    </source>
</evidence>
<dbReference type="PANTHER" id="PTHR47951">
    <property type="entry name" value="OS08G0547900 PROTEIN"/>
    <property type="match status" value="1"/>
</dbReference>
<keyword evidence="3 4" id="KW-0349">Heme</keyword>
<dbReference type="AlphaFoldDB" id="A0AAE1WW25"/>
<evidence type="ECO:0000256" key="2">
    <source>
        <dbReference type="ARBA" id="ARBA00023004"/>
    </source>
</evidence>
<keyword evidence="1 3" id="KW-0479">Metal-binding</keyword>
<dbReference type="EMBL" id="JACGWL010000006">
    <property type="protein sequence ID" value="KAK4400333.1"/>
    <property type="molecule type" value="Genomic_DNA"/>
</dbReference>
<feature type="binding site" description="axial binding residue" evidence="3">
    <location>
        <position position="48"/>
    </location>
    <ligand>
        <name>heme</name>
        <dbReference type="ChEBI" id="CHEBI:30413"/>
    </ligand>
    <ligandPart>
        <name>Fe</name>
        <dbReference type="ChEBI" id="CHEBI:18248"/>
    </ligandPart>
</feature>
<dbReference type="InterPro" id="IPR036396">
    <property type="entry name" value="Cyt_P450_sf"/>
</dbReference>